<dbReference type="Gene3D" id="2.20.230.10">
    <property type="entry name" value="Resuscitation-promoting factor rpfb"/>
    <property type="match status" value="4"/>
</dbReference>
<dbReference type="SMART" id="SM01208">
    <property type="entry name" value="G5"/>
    <property type="match status" value="4"/>
</dbReference>
<feature type="domain" description="G5" evidence="4">
    <location>
        <begin position="498"/>
        <end position="580"/>
    </location>
</feature>
<evidence type="ECO:0000259" key="4">
    <source>
        <dbReference type="PROSITE" id="PS51109"/>
    </source>
</evidence>
<feature type="compositionally biased region" description="Polar residues" evidence="2">
    <location>
        <begin position="794"/>
        <end position="825"/>
    </location>
</feature>
<dbReference type="RefSeq" id="WP_024400479.1">
    <property type="nucleotide sequence ID" value="NZ_CEDC01000005.1"/>
</dbReference>
<feature type="region of interest" description="Disordered" evidence="2">
    <location>
        <begin position="739"/>
        <end position="830"/>
    </location>
</feature>
<feature type="compositionally biased region" description="Basic and acidic residues" evidence="2">
    <location>
        <begin position="780"/>
        <end position="793"/>
    </location>
</feature>
<evidence type="ECO:0000313" key="6">
    <source>
        <dbReference type="Proteomes" id="UP000072003"/>
    </source>
</evidence>
<keyword evidence="3" id="KW-0472">Membrane</keyword>
<gene>
    <name evidence="5" type="primary">zmpC_3</name>
    <name evidence="5" type="ORF">ERS132462_01499</name>
</gene>
<feature type="compositionally biased region" description="Polar residues" evidence="2">
    <location>
        <begin position="739"/>
        <end position="757"/>
    </location>
</feature>
<keyword evidence="3" id="KW-1133">Transmembrane helix</keyword>
<dbReference type="InterPro" id="IPR011098">
    <property type="entry name" value="G5_dom"/>
</dbReference>
<feature type="domain" description="G5" evidence="4">
    <location>
        <begin position="418"/>
        <end position="500"/>
    </location>
</feature>
<dbReference type="Pfam" id="PF07501">
    <property type="entry name" value="G5"/>
    <property type="match status" value="4"/>
</dbReference>
<evidence type="ECO:0000256" key="1">
    <source>
        <dbReference type="ARBA" id="ARBA00022729"/>
    </source>
</evidence>
<proteinExistence type="predicted"/>
<feature type="domain" description="G5" evidence="4">
    <location>
        <begin position="658"/>
        <end position="739"/>
    </location>
</feature>
<name>A0A0Z8CB17_STRSU</name>
<dbReference type="AlphaFoldDB" id="A0A0Z8CB17"/>
<feature type="domain" description="G5" evidence="4">
    <location>
        <begin position="578"/>
        <end position="660"/>
    </location>
</feature>
<keyword evidence="1" id="KW-0732">Signal</keyword>
<evidence type="ECO:0000313" key="5">
    <source>
        <dbReference type="EMBL" id="CYU21626.1"/>
    </source>
</evidence>
<keyword evidence="3" id="KW-0812">Transmembrane</keyword>
<dbReference type="PROSITE" id="PS51109">
    <property type="entry name" value="G5"/>
    <property type="match status" value="4"/>
</dbReference>
<evidence type="ECO:0000256" key="3">
    <source>
        <dbReference type="SAM" id="Phobius"/>
    </source>
</evidence>
<evidence type="ECO:0000256" key="2">
    <source>
        <dbReference type="SAM" id="MobiDB-lite"/>
    </source>
</evidence>
<organism evidence="5 6">
    <name type="scientific">Streptococcus suis</name>
    <dbReference type="NCBI Taxonomy" id="1307"/>
    <lineage>
        <taxon>Bacteria</taxon>
        <taxon>Bacillati</taxon>
        <taxon>Bacillota</taxon>
        <taxon>Bacilli</taxon>
        <taxon>Lactobacillales</taxon>
        <taxon>Streptococcaceae</taxon>
        <taxon>Streptococcus</taxon>
    </lineage>
</organism>
<reference evidence="5 6" key="1">
    <citation type="submission" date="2016-02" db="EMBL/GenBank/DDBJ databases">
        <authorList>
            <consortium name="Pathogen Informatics"/>
        </authorList>
    </citation>
    <scope>NUCLEOTIDE SEQUENCE [LARGE SCALE GENOMIC DNA]</scope>
    <source>
        <strain evidence="5 6">LSS100</strain>
    </source>
</reference>
<dbReference type="Proteomes" id="UP000072003">
    <property type="component" value="Unassembled WGS sequence"/>
</dbReference>
<sequence>MISKINKFCLRKLTIGLVSLSIGFISVNSIILSPKNLFTVYANEVVSHRNDITGSSKEWGTLAGNQFIIDYTNTSFEVSKAAHSSLSENYHAIRIPETYPYKLFVNGQPKTLSDLKRDKIGHLTAVIDGREVPLLDYGMVEYQMNRYLGKDIYNIYGSLSYTAYAFLTTRTSHHGYFELTEADNVRDVSGQLVTGFFQTPEYRDMASAYHKSNSGYLKVQVGDQELSTNVINGRLNGLKTAKQHFYLVSNAEFSMDPQTGTPLKQLRELTEDEVQKLQVTETKVNSEIEFDVNGKTYQTTGRLNIWKNSTINPLKTRLAVMSIGDGNNIHGFDLYASNNNYIEVVEKIAEEPSIPESISKMIEFVTEDGEKVSDGPSITGNKGEEVTLEITPPDGYTFVSIPPERIVLEDSNPIQIIVNENTGQETLERVEEIDYRVIRQENPDMYVGDEAIVRKGIRGTKTIQDIFETKKGIRTDKLLSSSVISETAPSDEIIHYGTKAIEGEEIITRTEITPFNIIEEVDPNLYEGEIVTKVEGQNGEFTYYDYYQTIKGTKELAAFKSEAKEIKPKIDKVVRIGTKQIEGEIIEKSSEKIPFGMIIEEDNYLFEDERVVIREGVPGIVDVVTTYKTSKGEKIGEPINVQSFIQREAVDELVKVGTKPLNTTSKVENLNEIPFTVVKEYDDSLEEGVEKIIKVGKNGQKKIIVTTNYVRGIQDGESIVEEITIEEPQNQVILVGTKTLQKESPSPNNDNTDSQTKIDIPSSDDNLPKVPKIPNNTQSDIEKPIEKETKDSSEINQKGSSQTDVNKSKTTTKLDSNTTNNTNGSKLPETGETLVSPLLIIISSIFCLFTSLGMIIWKGRKSND</sequence>
<feature type="transmembrane region" description="Helical" evidence="3">
    <location>
        <begin position="834"/>
        <end position="857"/>
    </location>
</feature>
<protein>
    <submittedName>
        <fullName evidence="5">Putative IgA-specific zinc metalloproteinase</fullName>
    </submittedName>
</protein>
<accession>A0A0Z8CB17</accession>
<dbReference type="EMBL" id="FIFN01000015">
    <property type="protein sequence ID" value="CYU21626.1"/>
    <property type="molecule type" value="Genomic_DNA"/>
</dbReference>